<evidence type="ECO:0000256" key="2">
    <source>
        <dbReference type="ARBA" id="ARBA00022472"/>
    </source>
</evidence>
<dbReference type="InterPro" id="IPR003690">
    <property type="entry name" value="MTERF"/>
</dbReference>
<sequence length="719" mass="82152">MVHKKFDRKYENVVPEVVEAHPGKIHFLKLLRRIQARFIFKGLLPTRPVASTKAYGLSFSTSSLKPTLDCSISTCPQSPTVSYLVNSCGLSLESAISASKNLQFGTTDQPDSVLTILESIGLGESHIRNLIIKRPVILLADANKTLKPNVEVFGSLGISGTDLLKLLTKDPRFLEVDAHSTVEFFSAYGFTTEQICMLTMKHPQLYWYNAPRNFKPKMEYFKSLGFSDAEIVQILLYVPYVLGRSLENTIIPSVQFIKRIVGTDENVLKAIKASYRIFDLGKVHEPNIAILINHGVPKPLVLKFITSRSRSLVLNTHRFTEVVEEVDKLGFDPTSMLYLLAVNSLATINKSLWERKSGVYRSFGMSEDQILSAFIRQPMFMLTSEKKIRKLMGFFVNELKISPSVISKTPKLMLLSLEKRLVPRCSVLQLLMSKGAIEGDFSLVHALEMTHKKFEERYVIEYQNVIPEVVEARQGKIPFQANVSSLIHNGGWKWPRDRNRIMREIKDFTPEGFLPDVSMEDSVIWIPSKNGIFSMKSAWNTIRRALPAQEWCKVVWFKGHVPRWAFILWMAMQIRLNTKDRLSLWGIVSDASCVLCDCDPVESHNYLFFDCCYSNAVWTEVLRRNHVGRAPMRWDDEKEWFNLHSKGDSMRKCVLKLSLAAAIYCIWREHNARIFQHKRLDPGSLAASVCNSIRDTLLSWRLLDSSQGNKDICKEWSIL</sequence>
<evidence type="ECO:0000313" key="6">
    <source>
        <dbReference type="Proteomes" id="UP000823749"/>
    </source>
</evidence>
<comment type="similarity">
    <text evidence="1">Belongs to the mTERF family.</text>
</comment>
<reference evidence="5" key="1">
    <citation type="submission" date="2020-08" db="EMBL/GenBank/DDBJ databases">
        <title>Plant Genome Project.</title>
        <authorList>
            <person name="Zhang R.-G."/>
        </authorList>
    </citation>
    <scope>NUCLEOTIDE SEQUENCE</scope>
    <source>
        <strain evidence="5">WSP0</strain>
        <tissue evidence="5">Leaf</tissue>
    </source>
</reference>
<keyword evidence="3" id="KW-0809">Transit peptide</keyword>
<dbReference type="AlphaFoldDB" id="A0AAV6I309"/>
<protein>
    <recommendedName>
        <fullName evidence="4">Reverse transcriptase zinc-binding domain-containing protein</fullName>
    </recommendedName>
</protein>
<organism evidence="5 6">
    <name type="scientific">Rhododendron griersonianum</name>
    <dbReference type="NCBI Taxonomy" id="479676"/>
    <lineage>
        <taxon>Eukaryota</taxon>
        <taxon>Viridiplantae</taxon>
        <taxon>Streptophyta</taxon>
        <taxon>Embryophyta</taxon>
        <taxon>Tracheophyta</taxon>
        <taxon>Spermatophyta</taxon>
        <taxon>Magnoliopsida</taxon>
        <taxon>eudicotyledons</taxon>
        <taxon>Gunneridae</taxon>
        <taxon>Pentapetalae</taxon>
        <taxon>asterids</taxon>
        <taxon>Ericales</taxon>
        <taxon>Ericaceae</taxon>
        <taxon>Ericoideae</taxon>
        <taxon>Rhodoreae</taxon>
        <taxon>Rhododendron</taxon>
    </lineage>
</organism>
<evidence type="ECO:0000256" key="3">
    <source>
        <dbReference type="ARBA" id="ARBA00022946"/>
    </source>
</evidence>
<dbReference type="SMART" id="SM00733">
    <property type="entry name" value="Mterf"/>
    <property type="match status" value="6"/>
</dbReference>
<gene>
    <name evidence="5" type="ORF">RHGRI_035028</name>
</gene>
<dbReference type="Pfam" id="PF02536">
    <property type="entry name" value="mTERF"/>
    <property type="match status" value="3"/>
</dbReference>
<dbReference type="EMBL" id="JACTNZ010000012">
    <property type="protein sequence ID" value="KAG5523076.1"/>
    <property type="molecule type" value="Genomic_DNA"/>
</dbReference>
<dbReference type="Pfam" id="PF13966">
    <property type="entry name" value="zf-RVT"/>
    <property type="match status" value="1"/>
</dbReference>
<keyword evidence="2" id="KW-0806">Transcription termination</keyword>
<evidence type="ECO:0000259" key="4">
    <source>
        <dbReference type="Pfam" id="PF13966"/>
    </source>
</evidence>
<evidence type="ECO:0000313" key="5">
    <source>
        <dbReference type="EMBL" id="KAG5523076.1"/>
    </source>
</evidence>
<feature type="domain" description="Reverse transcriptase zinc-binding" evidence="4">
    <location>
        <begin position="533"/>
        <end position="618"/>
    </location>
</feature>
<name>A0AAV6I309_9ERIC</name>
<dbReference type="Proteomes" id="UP000823749">
    <property type="component" value="Chromosome 12"/>
</dbReference>
<keyword evidence="6" id="KW-1185">Reference proteome</keyword>
<dbReference type="PANTHER" id="PTHR13068">
    <property type="entry name" value="CGI-12 PROTEIN-RELATED"/>
    <property type="match status" value="1"/>
</dbReference>
<dbReference type="FunFam" id="1.25.70.10:FF:000001">
    <property type="entry name" value="Mitochondrial transcription termination factor-like"/>
    <property type="match status" value="1"/>
</dbReference>
<accession>A0AAV6I309</accession>
<dbReference type="GO" id="GO:0006353">
    <property type="term" value="P:DNA-templated transcription termination"/>
    <property type="evidence" value="ECO:0007669"/>
    <property type="project" value="UniProtKB-KW"/>
</dbReference>
<proteinExistence type="inferred from homology"/>
<dbReference type="Gene3D" id="1.25.70.10">
    <property type="entry name" value="Transcription termination factor 3, mitochondrial"/>
    <property type="match status" value="3"/>
</dbReference>
<dbReference type="InterPro" id="IPR026960">
    <property type="entry name" value="RVT-Znf"/>
</dbReference>
<evidence type="ECO:0000256" key="1">
    <source>
        <dbReference type="ARBA" id="ARBA00007692"/>
    </source>
</evidence>
<keyword evidence="2" id="KW-0805">Transcription regulation</keyword>
<dbReference type="GO" id="GO:0003676">
    <property type="term" value="F:nucleic acid binding"/>
    <property type="evidence" value="ECO:0007669"/>
    <property type="project" value="InterPro"/>
</dbReference>
<dbReference type="InterPro" id="IPR038538">
    <property type="entry name" value="MTERF_sf"/>
</dbReference>
<comment type="caution">
    <text evidence="5">The sequence shown here is derived from an EMBL/GenBank/DDBJ whole genome shotgun (WGS) entry which is preliminary data.</text>
</comment>
<dbReference type="PANTHER" id="PTHR13068:SF120">
    <property type="entry name" value="TRANSCRIPTION TERMINATION FACTOR MTERF2, CHLOROPLASTIC-LIKE ISOFORM X1"/>
    <property type="match status" value="1"/>
</dbReference>
<keyword evidence="2" id="KW-0804">Transcription</keyword>